<evidence type="ECO:0000256" key="1">
    <source>
        <dbReference type="SAM" id="MobiDB-lite"/>
    </source>
</evidence>
<evidence type="ECO:0000313" key="2">
    <source>
        <dbReference type="EMBL" id="JAI01408.1"/>
    </source>
</evidence>
<feature type="region of interest" description="Disordered" evidence="1">
    <location>
        <begin position="37"/>
        <end position="56"/>
    </location>
</feature>
<name>A0A0E9XFA3_ANGAN</name>
<reference evidence="2" key="2">
    <citation type="journal article" date="2015" name="Fish Shellfish Immunol.">
        <title>Early steps in the European eel (Anguilla anguilla)-Vibrio vulnificus interaction in the gills: Role of the RtxA13 toxin.</title>
        <authorList>
            <person name="Callol A."/>
            <person name="Pajuelo D."/>
            <person name="Ebbesson L."/>
            <person name="Teles M."/>
            <person name="MacKenzie S."/>
            <person name="Amaro C."/>
        </authorList>
    </citation>
    <scope>NUCLEOTIDE SEQUENCE</scope>
</reference>
<reference evidence="2" key="1">
    <citation type="submission" date="2014-11" db="EMBL/GenBank/DDBJ databases">
        <authorList>
            <person name="Amaro Gonzalez C."/>
        </authorList>
    </citation>
    <scope>NUCLEOTIDE SEQUENCE</scope>
</reference>
<proteinExistence type="predicted"/>
<organism evidence="2">
    <name type="scientific">Anguilla anguilla</name>
    <name type="common">European freshwater eel</name>
    <name type="synonym">Muraena anguilla</name>
    <dbReference type="NCBI Taxonomy" id="7936"/>
    <lineage>
        <taxon>Eukaryota</taxon>
        <taxon>Metazoa</taxon>
        <taxon>Chordata</taxon>
        <taxon>Craniata</taxon>
        <taxon>Vertebrata</taxon>
        <taxon>Euteleostomi</taxon>
        <taxon>Actinopterygii</taxon>
        <taxon>Neopterygii</taxon>
        <taxon>Teleostei</taxon>
        <taxon>Anguilliformes</taxon>
        <taxon>Anguillidae</taxon>
        <taxon>Anguilla</taxon>
    </lineage>
</organism>
<sequence>MEGQTGHKYVKLTSGNTHCQHRLIPLAYLFSLRPFLAPSSTRQRTQGKDAREGRGN</sequence>
<dbReference type="EMBL" id="GBXM01007170">
    <property type="protein sequence ID" value="JAI01408.1"/>
    <property type="molecule type" value="Transcribed_RNA"/>
</dbReference>
<protein>
    <submittedName>
        <fullName evidence="2">Uncharacterized protein</fullName>
    </submittedName>
</protein>
<accession>A0A0E9XFA3</accession>
<dbReference type="AlphaFoldDB" id="A0A0E9XFA3"/>
<feature type="compositionally biased region" description="Basic and acidic residues" evidence="1">
    <location>
        <begin position="46"/>
        <end position="56"/>
    </location>
</feature>